<protein>
    <submittedName>
        <fullName evidence="3">DUF2953 domain-containing protein</fullName>
    </submittedName>
</protein>
<evidence type="ECO:0000256" key="2">
    <source>
        <dbReference type="SAM" id="Phobius"/>
    </source>
</evidence>
<sequence>MLHILLVIFKIIGIILAVILGILVLLICIVLLVPVRYSLEAECEHFPDGLSVSLKVTWLLHLIRVFAKYENKETTVHIKAAWKEIGEKETEKKEENEKNEERSKKQPEEKKTMEKKSVEKKPVEKKPVDKVEKKEKMEKELPAGVEKKQQKSSESHEEEPAGSTKADKGLGKAVEKLKCTFQAFCGKIKALAEKKDKLSAFIKNEAHQKAFSKVKKEVVKLLRRLMPKKLAAKVQYGFDDPCLTGQVLAVFGVLYPFLGPYVQITPDFDQKILEGYLKAKGNIYGIHLVILLWNLLWSREVRTAYRDIKNFKL</sequence>
<dbReference type="RefSeq" id="WP_158367837.1">
    <property type="nucleotide sequence ID" value="NZ_JAOQJU010000002.1"/>
</dbReference>
<evidence type="ECO:0000256" key="1">
    <source>
        <dbReference type="SAM" id="MobiDB-lite"/>
    </source>
</evidence>
<name>A0ABT2RJ46_9FIRM</name>
<dbReference type="InterPro" id="IPR021338">
    <property type="entry name" value="DUF2953"/>
</dbReference>
<comment type="caution">
    <text evidence="3">The sequence shown here is derived from an EMBL/GenBank/DDBJ whole genome shotgun (WGS) entry which is preliminary data.</text>
</comment>
<proteinExistence type="predicted"/>
<reference evidence="3 4" key="1">
    <citation type="journal article" date="2021" name="ISME Commun">
        <title>Automated analysis of genomic sequences facilitates high-throughput and comprehensive description of bacteria.</title>
        <authorList>
            <person name="Hitch T.C.A."/>
        </authorList>
    </citation>
    <scope>NUCLEOTIDE SEQUENCE [LARGE SCALE GENOMIC DNA]</scope>
    <source>
        <strain evidence="3 4">Sanger_03</strain>
    </source>
</reference>
<dbReference type="Proteomes" id="UP001652431">
    <property type="component" value="Unassembled WGS sequence"/>
</dbReference>
<keyword evidence="2" id="KW-0472">Membrane</keyword>
<dbReference type="EMBL" id="JAOQJU010000002">
    <property type="protein sequence ID" value="MCU6685435.1"/>
    <property type="molecule type" value="Genomic_DNA"/>
</dbReference>
<keyword evidence="4" id="KW-1185">Reference proteome</keyword>
<dbReference type="Pfam" id="PF11167">
    <property type="entry name" value="DUF2953"/>
    <property type="match status" value="1"/>
</dbReference>
<keyword evidence="2" id="KW-0812">Transmembrane</keyword>
<feature type="region of interest" description="Disordered" evidence="1">
    <location>
        <begin position="88"/>
        <end position="169"/>
    </location>
</feature>
<evidence type="ECO:0000313" key="4">
    <source>
        <dbReference type="Proteomes" id="UP001652431"/>
    </source>
</evidence>
<evidence type="ECO:0000313" key="3">
    <source>
        <dbReference type="EMBL" id="MCU6685435.1"/>
    </source>
</evidence>
<accession>A0ABT2RJ46</accession>
<organism evidence="3 4">
    <name type="scientific">Dorea acetigenes</name>
    <dbReference type="NCBI Taxonomy" id="2981787"/>
    <lineage>
        <taxon>Bacteria</taxon>
        <taxon>Bacillati</taxon>
        <taxon>Bacillota</taxon>
        <taxon>Clostridia</taxon>
        <taxon>Lachnospirales</taxon>
        <taxon>Lachnospiraceae</taxon>
        <taxon>Dorea</taxon>
    </lineage>
</organism>
<feature type="transmembrane region" description="Helical" evidence="2">
    <location>
        <begin position="7"/>
        <end position="33"/>
    </location>
</feature>
<keyword evidence="2" id="KW-1133">Transmembrane helix</keyword>
<gene>
    <name evidence="3" type="ORF">OCV99_02510</name>
</gene>